<protein>
    <submittedName>
        <fullName evidence="1">PD-(D/E)XK nuclease superfamily protein</fullName>
    </submittedName>
</protein>
<proteinExistence type="predicted"/>
<sequence length="392" mass="43527">MPTKHARCSASAAYRWINCPGSVALSDQCPDPGSSSYADEGTVAHSLAELKLRHVLHEITDAQYKKRLAKIQQDDYYNGEMDEATDFYVETVLEEFAAAGEGAELMIEQRLDLSQWIPEGFGTSDAVIIGGSMIQVIDLKYGKGIKVEAKNNPQFRLYGLGAVSLFGDLYDFDTVKTTVVQPRLDHVDSEVVILKELLLWGEEEVAPRAIMAMEGSDYFVAGDWCRFCPAKARCRKRAEFNLDLARMEFQKPPLLSSEEIGEVLAKAEHLKKWAEEVSAYALEQALAGEHYDGWKLVEGRSNRKYADEIQVADKLKAAGFDEAMLYQHKLYGITEMEKLVGKKKLAATLGDLLIKPAGKPVLVPESDKREAINTTEAAQADFTTGDDEVAPF</sequence>
<organism evidence="1">
    <name type="scientific">Siphoviridae sp. ct0hG5</name>
    <dbReference type="NCBI Taxonomy" id="2826269"/>
    <lineage>
        <taxon>Viruses</taxon>
        <taxon>Duplodnaviria</taxon>
        <taxon>Heunggongvirae</taxon>
        <taxon>Uroviricota</taxon>
        <taxon>Caudoviricetes</taxon>
    </lineage>
</organism>
<reference evidence="1" key="1">
    <citation type="journal article" date="2021" name="Proc. Natl. Acad. Sci. U.S.A.">
        <title>A Catalog of Tens of Thousands of Viruses from Human Metagenomes Reveals Hidden Associations with Chronic Diseases.</title>
        <authorList>
            <person name="Tisza M.J."/>
            <person name="Buck C.B."/>
        </authorList>
    </citation>
    <scope>NUCLEOTIDE SEQUENCE</scope>
    <source>
        <strain evidence="1">Ct0hG5</strain>
    </source>
</reference>
<dbReference type="InterPro" id="IPR021229">
    <property type="entry name" value="DUF2800"/>
</dbReference>
<name>A0A8S5QKE9_9CAUD</name>
<accession>A0A8S5QKE9</accession>
<dbReference type="Pfam" id="PF10926">
    <property type="entry name" value="DUF2800"/>
    <property type="match status" value="1"/>
</dbReference>
<evidence type="ECO:0000313" key="1">
    <source>
        <dbReference type="EMBL" id="DAE19544.1"/>
    </source>
</evidence>
<dbReference type="EMBL" id="BK015677">
    <property type="protein sequence ID" value="DAE19544.1"/>
    <property type="molecule type" value="Genomic_DNA"/>
</dbReference>